<dbReference type="InterPro" id="IPR051477">
    <property type="entry name" value="Expansin_CellWall"/>
</dbReference>
<dbReference type="Gene3D" id="2.40.40.10">
    <property type="entry name" value="RlpA-like domain"/>
    <property type="match status" value="1"/>
</dbReference>
<dbReference type="CDD" id="cd22271">
    <property type="entry name" value="DPBB_EXP_N-like"/>
    <property type="match status" value="1"/>
</dbReference>
<organism evidence="4 5">
    <name type="scientific">Achlya hypogyna</name>
    <name type="common">Oomycete</name>
    <name type="synonym">Protoachlya hypogyna</name>
    <dbReference type="NCBI Taxonomy" id="1202772"/>
    <lineage>
        <taxon>Eukaryota</taxon>
        <taxon>Sar</taxon>
        <taxon>Stramenopiles</taxon>
        <taxon>Oomycota</taxon>
        <taxon>Saprolegniomycetes</taxon>
        <taxon>Saprolegniales</taxon>
        <taxon>Achlyaceae</taxon>
        <taxon>Achlya</taxon>
    </lineage>
</organism>
<dbReference type="PANTHER" id="PTHR31836">
    <property type="match status" value="1"/>
</dbReference>
<dbReference type="InterPro" id="IPR036749">
    <property type="entry name" value="Expansin_CBD_sf"/>
</dbReference>
<keyword evidence="2" id="KW-0812">Transmembrane</keyword>
<dbReference type="Proteomes" id="UP000243579">
    <property type="component" value="Unassembled WGS sequence"/>
</dbReference>
<proteinExistence type="predicted"/>
<keyword evidence="1" id="KW-0732">Signal</keyword>
<dbReference type="PANTHER" id="PTHR31836:SF21">
    <property type="entry name" value="EXPANSIN-LIKE PROTEIN 7"/>
    <property type="match status" value="1"/>
</dbReference>
<dbReference type="EMBL" id="JNBR01002488">
    <property type="protein sequence ID" value="OQR82331.1"/>
    <property type="molecule type" value="Genomic_DNA"/>
</dbReference>
<sequence length="274" mass="29292">MAADDTFYGDGTSYTLDVPVHGNCNLMWTPAVAAENYAALNDPQWANLANCGRCAQVRCVDPQCTSKASVLVMFVDRCPECKHGDVDLGPSAFHAITGLNSTRLKIAWSFAPCPVQGPMNICLKTGSSPHWLAVQPSNVPLGVRSVRVQGYPTTMLDSCFYFKPDTTALIPLENLRVDITFIDDSMKGVLIPSIGAATCTNGYREVASEAHVQDPAGSSAAAGPLVPLLVTAVVLGVAAALFIAWRVRQQRAKAARISRAFRLVVPVEDDVATL</sequence>
<feature type="domain" description="Expansin-like EG45" evidence="3">
    <location>
        <begin position="9"/>
        <end position="118"/>
    </location>
</feature>
<dbReference type="Gene3D" id="2.60.40.760">
    <property type="entry name" value="Expansin, cellulose-binding-like domain"/>
    <property type="match status" value="1"/>
</dbReference>
<dbReference type="SUPFAM" id="SSF50685">
    <property type="entry name" value="Barwin-like endoglucanases"/>
    <property type="match status" value="1"/>
</dbReference>
<dbReference type="AlphaFoldDB" id="A0A1V9Y9C1"/>
<protein>
    <recommendedName>
        <fullName evidence="3">Expansin-like EG45 domain-containing protein</fullName>
    </recommendedName>
</protein>
<accession>A0A1V9Y9C1</accession>
<name>A0A1V9Y9C1_ACHHY</name>
<dbReference type="InterPro" id="IPR036908">
    <property type="entry name" value="RlpA-like_sf"/>
</dbReference>
<evidence type="ECO:0000313" key="4">
    <source>
        <dbReference type="EMBL" id="OQR82331.1"/>
    </source>
</evidence>
<comment type="caution">
    <text evidence="4">The sequence shown here is derived from an EMBL/GenBank/DDBJ whole genome shotgun (WGS) entry which is preliminary data.</text>
</comment>
<dbReference type="InterPro" id="IPR007112">
    <property type="entry name" value="Expansin/allergen_DPBB_dom"/>
</dbReference>
<dbReference type="STRING" id="1202772.A0A1V9Y9C1"/>
<feature type="transmembrane region" description="Helical" evidence="2">
    <location>
        <begin position="225"/>
        <end position="247"/>
    </location>
</feature>
<evidence type="ECO:0000256" key="1">
    <source>
        <dbReference type="ARBA" id="ARBA00022729"/>
    </source>
</evidence>
<keyword evidence="2" id="KW-1133">Transmembrane helix</keyword>
<keyword evidence="2" id="KW-0472">Membrane</keyword>
<evidence type="ECO:0000256" key="2">
    <source>
        <dbReference type="SAM" id="Phobius"/>
    </source>
</evidence>
<dbReference type="Pfam" id="PF03330">
    <property type="entry name" value="DPBB_1"/>
    <property type="match status" value="1"/>
</dbReference>
<reference evidence="4 5" key="1">
    <citation type="journal article" date="2014" name="Genome Biol. Evol.">
        <title>The secreted proteins of Achlya hypogyna and Thraustotheca clavata identify the ancestral oomycete secretome and reveal gene acquisitions by horizontal gene transfer.</title>
        <authorList>
            <person name="Misner I."/>
            <person name="Blouin N."/>
            <person name="Leonard G."/>
            <person name="Richards T.A."/>
            <person name="Lane C.E."/>
        </authorList>
    </citation>
    <scope>NUCLEOTIDE SEQUENCE [LARGE SCALE GENOMIC DNA]</scope>
    <source>
        <strain evidence="4 5">ATCC 48635</strain>
    </source>
</reference>
<gene>
    <name evidence="4" type="ORF">ACHHYP_16206</name>
</gene>
<dbReference type="InterPro" id="IPR009009">
    <property type="entry name" value="RlpA-like_DPBB"/>
</dbReference>
<keyword evidence="5" id="KW-1185">Reference proteome</keyword>
<evidence type="ECO:0000259" key="3">
    <source>
        <dbReference type="PROSITE" id="PS50842"/>
    </source>
</evidence>
<dbReference type="PROSITE" id="PS50842">
    <property type="entry name" value="EXPANSIN_EG45"/>
    <property type="match status" value="1"/>
</dbReference>
<dbReference type="OrthoDB" id="406505at2759"/>
<evidence type="ECO:0000313" key="5">
    <source>
        <dbReference type="Proteomes" id="UP000243579"/>
    </source>
</evidence>